<evidence type="ECO:0000256" key="2">
    <source>
        <dbReference type="ARBA" id="ARBA00022692"/>
    </source>
</evidence>
<keyword evidence="2 5" id="KW-0812">Transmembrane</keyword>
<evidence type="ECO:0000313" key="6">
    <source>
        <dbReference type="EMBL" id="NFV80370.1"/>
    </source>
</evidence>
<evidence type="ECO:0000256" key="4">
    <source>
        <dbReference type="ARBA" id="ARBA00023136"/>
    </source>
</evidence>
<comment type="subcellular location">
    <subcellularLocation>
        <location evidence="1">Membrane</location>
        <topology evidence="1">Multi-pass membrane protein</topology>
    </subcellularLocation>
</comment>
<protein>
    <submittedName>
        <fullName evidence="6">Uncharacterized protein</fullName>
    </submittedName>
</protein>
<dbReference type="SUPFAM" id="SSF144083">
    <property type="entry name" value="Magnesium transport protein CorA, transmembrane region"/>
    <property type="match status" value="1"/>
</dbReference>
<name>A0A7C9UWG2_9PROT</name>
<accession>A0A7C9UWG2</accession>
<keyword evidence="4 5" id="KW-0472">Membrane</keyword>
<dbReference type="Proteomes" id="UP000480684">
    <property type="component" value="Unassembled WGS sequence"/>
</dbReference>
<feature type="transmembrane region" description="Helical" evidence="5">
    <location>
        <begin position="381"/>
        <end position="401"/>
    </location>
</feature>
<evidence type="ECO:0000313" key="7">
    <source>
        <dbReference type="Proteomes" id="UP000480684"/>
    </source>
</evidence>
<feature type="transmembrane region" description="Helical" evidence="5">
    <location>
        <begin position="347"/>
        <end position="369"/>
    </location>
</feature>
<evidence type="ECO:0000256" key="5">
    <source>
        <dbReference type="SAM" id="Phobius"/>
    </source>
</evidence>
<gene>
    <name evidence="6" type="ORF">G4223_09625</name>
</gene>
<organism evidence="6 7">
    <name type="scientific">Magnetospirillum aberrantis SpK</name>
    <dbReference type="NCBI Taxonomy" id="908842"/>
    <lineage>
        <taxon>Bacteria</taxon>
        <taxon>Pseudomonadati</taxon>
        <taxon>Pseudomonadota</taxon>
        <taxon>Alphaproteobacteria</taxon>
        <taxon>Rhodospirillales</taxon>
        <taxon>Rhodospirillaceae</taxon>
        <taxon>Magnetospirillum</taxon>
    </lineage>
</organism>
<evidence type="ECO:0000256" key="3">
    <source>
        <dbReference type="ARBA" id="ARBA00022989"/>
    </source>
</evidence>
<dbReference type="EMBL" id="JAAIYP010000036">
    <property type="protein sequence ID" value="NFV80370.1"/>
    <property type="molecule type" value="Genomic_DNA"/>
</dbReference>
<proteinExistence type="predicted"/>
<reference evidence="6 7" key="1">
    <citation type="submission" date="2020-02" db="EMBL/GenBank/DDBJ databases">
        <authorList>
            <person name="Dziuba M."/>
            <person name="Kuznetsov B."/>
            <person name="Mardanov A."/>
            <person name="Ravin N."/>
            <person name="Grouzdev D."/>
        </authorList>
    </citation>
    <scope>NUCLEOTIDE SEQUENCE [LARGE SCALE GENOMIC DNA]</scope>
    <source>
        <strain evidence="6 7">SpK</strain>
    </source>
</reference>
<sequence>MKVLGWRAWVSRLSHDRRNHLPDDSEFFIPSARNWYMPTASDHWASKRWTFPLETSDETPRLPGKDGIPVAEVAWVDIFKFPETAMLVIHLAACRPLNDADVRWVSKTASEWLPKDEGHWLATWRAGGGDVGTLRDWVMAHLLGVSHQQDVRRVNGALHWFGNVAPTLTLLRRQDVPNWSAPELTSLITHICLGVEDEIEQYGPSENIRRAIAGQFVQEWENWRLHEWRNRMVMVYGGEARGGQPENTRRYYVPIIASVLYQRISITSYLDRFMGGAEDDRVLRRAFTRFRREFLAHRISSYPMGNRVYEFLREVNRIPETFKDVEDELQAADQLTRLELERQETGLVRNLTILAAIFVPVSAISSIYGADQDQIYNANTWFWKFSGAATVAVVGVLLYAIRQLKKAGG</sequence>
<dbReference type="Gene3D" id="1.20.58.340">
    <property type="entry name" value="Magnesium transport protein CorA, transmembrane region"/>
    <property type="match status" value="1"/>
</dbReference>
<dbReference type="GO" id="GO:0016020">
    <property type="term" value="C:membrane"/>
    <property type="evidence" value="ECO:0007669"/>
    <property type="project" value="UniProtKB-SubCell"/>
</dbReference>
<dbReference type="RefSeq" id="WP_163678485.1">
    <property type="nucleotide sequence ID" value="NZ_JAAIYP010000036.1"/>
</dbReference>
<dbReference type="InterPro" id="IPR045863">
    <property type="entry name" value="CorA_TM1_TM2"/>
</dbReference>
<keyword evidence="7" id="KW-1185">Reference proteome</keyword>
<keyword evidence="3 5" id="KW-1133">Transmembrane helix</keyword>
<comment type="caution">
    <text evidence="6">The sequence shown here is derived from an EMBL/GenBank/DDBJ whole genome shotgun (WGS) entry which is preliminary data.</text>
</comment>
<evidence type="ECO:0000256" key="1">
    <source>
        <dbReference type="ARBA" id="ARBA00004141"/>
    </source>
</evidence>
<dbReference type="AlphaFoldDB" id="A0A7C9UWG2"/>